<dbReference type="GO" id="GO:0046930">
    <property type="term" value="C:pore complex"/>
    <property type="evidence" value="ECO:0007669"/>
    <property type="project" value="UniProtKB-KW"/>
</dbReference>
<evidence type="ECO:0000259" key="12">
    <source>
        <dbReference type="PROSITE" id="PS51123"/>
    </source>
</evidence>
<comment type="caution">
    <text evidence="13">The sequence shown here is derived from an EMBL/GenBank/DDBJ whole genome shotgun (WGS) entry which is preliminary data.</text>
</comment>
<keyword evidence="3" id="KW-1134">Transmembrane beta strand</keyword>
<comment type="subcellular location">
    <subcellularLocation>
        <location evidence="1">Cell outer membrane</location>
        <topology evidence="1">Multi-pass membrane protein</topology>
    </subcellularLocation>
</comment>
<dbReference type="SUPFAM" id="SSF103647">
    <property type="entry name" value="TSP type-3 repeat"/>
    <property type="match status" value="1"/>
</dbReference>
<dbReference type="InterPro" id="IPR006665">
    <property type="entry name" value="OmpA-like"/>
</dbReference>
<evidence type="ECO:0000256" key="3">
    <source>
        <dbReference type="ARBA" id="ARBA00022452"/>
    </source>
</evidence>
<evidence type="ECO:0000256" key="11">
    <source>
        <dbReference type="SAM" id="SignalP"/>
    </source>
</evidence>
<feature type="compositionally biased region" description="Basic and acidic residues" evidence="10">
    <location>
        <begin position="361"/>
        <end position="382"/>
    </location>
</feature>
<dbReference type="InterPro" id="IPR003367">
    <property type="entry name" value="Thrombospondin_3-like_rpt"/>
</dbReference>
<feature type="domain" description="OmpA-like" evidence="12">
    <location>
        <begin position="260"/>
        <end position="378"/>
    </location>
</feature>
<dbReference type="PROSITE" id="PS51123">
    <property type="entry name" value="OMPA_2"/>
    <property type="match status" value="1"/>
</dbReference>
<dbReference type="RefSeq" id="WP_095617238.1">
    <property type="nucleotide sequence ID" value="NZ_NSKD01000003.1"/>
</dbReference>
<dbReference type="InterPro" id="IPR011250">
    <property type="entry name" value="OMP/PagP_B-barrel"/>
</dbReference>
<proteinExistence type="predicted"/>
<keyword evidence="8 9" id="KW-0472">Membrane</keyword>
<dbReference type="Gene3D" id="3.30.1330.60">
    <property type="entry name" value="OmpA-like domain"/>
    <property type="match status" value="1"/>
</dbReference>
<protein>
    <recommendedName>
        <fullName evidence="12">OmpA-like domain-containing protein</fullName>
    </recommendedName>
</protein>
<feature type="region of interest" description="Disordered" evidence="10">
    <location>
        <begin position="173"/>
        <end position="252"/>
    </location>
</feature>
<dbReference type="InterPro" id="IPR006664">
    <property type="entry name" value="OMP_bac"/>
</dbReference>
<evidence type="ECO:0000256" key="6">
    <source>
        <dbReference type="ARBA" id="ARBA00023065"/>
    </source>
</evidence>
<accession>A0A2A2F725</accession>
<keyword evidence="7" id="KW-0626">Porin</keyword>
<evidence type="ECO:0000256" key="2">
    <source>
        <dbReference type="ARBA" id="ARBA00022448"/>
    </source>
</evidence>
<dbReference type="Proteomes" id="UP000218896">
    <property type="component" value="Unassembled WGS sequence"/>
</dbReference>
<sequence>MKKAIAGIMLMTAAGAVTADSDLPEEYAYLGIHGTQFFHDTNGQRQDSADLDSALLPGLQIGYRFQSDWSVQALYETGELDWEQGGGDVDLDTALIEGRRHFGSFDLAGFEPYAGVAVGHHEFGSDDTETLTGIGVGVQRAVASNVFIDVGARHDFILDNSRQDTQVYLGVNYAFGTSGDDPAPAPQQEPAEPQQPQDSDNDGVPDSRDDCPDTPAGTPVNDAGCAIERDSDNDGVTDRNDQCPDTQEGAKVNDQGCHETLEENVRKTLNVRFETASANVTDDSLPEIREVAETMREFPESTLVLEGHTDSVGNAEANRALSQRRAEAVKQILVEEMGIDAERVSAEGYGESQPVADNDTAEGRARNRRVESVLEASREVQQ</sequence>
<dbReference type="CDD" id="cd07185">
    <property type="entry name" value="OmpA_C-like"/>
    <property type="match status" value="1"/>
</dbReference>
<feature type="chain" id="PRO_5013194861" description="OmpA-like domain-containing protein" evidence="11">
    <location>
        <begin position="20"/>
        <end position="382"/>
    </location>
</feature>
<evidence type="ECO:0000313" key="13">
    <source>
        <dbReference type="EMBL" id="PAU80395.1"/>
    </source>
</evidence>
<dbReference type="PRINTS" id="PR01021">
    <property type="entry name" value="OMPADOMAIN"/>
</dbReference>
<feature type="region of interest" description="Disordered" evidence="10">
    <location>
        <begin position="344"/>
        <end position="382"/>
    </location>
</feature>
<evidence type="ECO:0000256" key="4">
    <source>
        <dbReference type="ARBA" id="ARBA00022692"/>
    </source>
</evidence>
<reference evidence="13 14" key="1">
    <citation type="submission" date="2017-08" db="EMBL/GenBank/DDBJ databases">
        <title>Halovibrio sewagensis sp. nov., isolated from wastewater of high salinity.</title>
        <authorList>
            <person name="Dong X."/>
            <person name="Zhang G."/>
        </authorList>
    </citation>
    <scope>NUCLEOTIDE SEQUENCE [LARGE SCALE GENOMIC DNA]</scope>
    <source>
        <strain evidence="13 14">YL5-2</strain>
    </source>
</reference>
<dbReference type="Gene3D" id="2.40.160.20">
    <property type="match status" value="1"/>
</dbReference>
<name>A0A2A2F725_9GAMM</name>
<dbReference type="OrthoDB" id="9782229at2"/>
<dbReference type="InterPro" id="IPR027385">
    <property type="entry name" value="Beta-barrel_OMP"/>
</dbReference>
<dbReference type="Pfam" id="PF02412">
    <property type="entry name" value="TSP_3"/>
    <property type="match status" value="2"/>
</dbReference>
<dbReference type="AlphaFoldDB" id="A0A2A2F725"/>
<gene>
    <name evidence="13" type="ORF">CK501_08075</name>
</gene>
<organism evidence="13 14">
    <name type="scientific">Halovibrio salipaludis</name>
    <dbReference type="NCBI Taxonomy" id="2032626"/>
    <lineage>
        <taxon>Bacteria</taxon>
        <taxon>Pseudomonadati</taxon>
        <taxon>Pseudomonadota</taxon>
        <taxon>Gammaproteobacteria</taxon>
        <taxon>Oceanospirillales</taxon>
        <taxon>Halomonadaceae</taxon>
        <taxon>Halovibrio</taxon>
    </lineage>
</organism>
<dbReference type="PANTHER" id="PTHR30329">
    <property type="entry name" value="STATOR ELEMENT OF FLAGELLAR MOTOR COMPLEX"/>
    <property type="match status" value="1"/>
</dbReference>
<keyword evidence="5 11" id="KW-0732">Signal</keyword>
<evidence type="ECO:0000256" key="5">
    <source>
        <dbReference type="ARBA" id="ARBA00022729"/>
    </source>
</evidence>
<keyword evidence="4" id="KW-0812">Transmembrane</keyword>
<keyword evidence="6" id="KW-0406">Ion transport</keyword>
<evidence type="ECO:0000256" key="10">
    <source>
        <dbReference type="SAM" id="MobiDB-lite"/>
    </source>
</evidence>
<evidence type="ECO:0000256" key="9">
    <source>
        <dbReference type="PROSITE-ProRule" id="PRU00473"/>
    </source>
</evidence>
<keyword evidence="14" id="KW-1185">Reference proteome</keyword>
<dbReference type="InterPro" id="IPR006690">
    <property type="entry name" value="OMPA-like_CS"/>
</dbReference>
<dbReference type="Pfam" id="PF00691">
    <property type="entry name" value="OmpA"/>
    <property type="match status" value="1"/>
</dbReference>
<dbReference type="InterPro" id="IPR050330">
    <property type="entry name" value="Bact_OuterMem_StrucFunc"/>
</dbReference>
<dbReference type="PROSITE" id="PS01068">
    <property type="entry name" value="OMPA_1"/>
    <property type="match status" value="1"/>
</dbReference>
<evidence type="ECO:0000313" key="14">
    <source>
        <dbReference type="Proteomes" id="UP000218896"/>
    </source>
</evidence>
<keyword evidence="2" id="KW-0813">Transport</keyword>
<evidence type="ECO:0000256" key="1">
    <source>
        <dbReference type="ARBA" id="ARBA00004571"/>
    </source>
</evidence>
<dbReference type="EMBL" id="NSKD01000003">
    <property type="protein sequence ID" value="PAU80395.1"/>
    <property type="molecule type" value="Genomic_DNA"/>
</dbReference>
<dbReference type="GO" id="GO:0015288">
    <property type="term" value="F:porin activity"/>
    <property type="evidence" value="ECO:0007669"/>
    <property type="project" value="UniProtKB-KW"/>
</dbReference>
<dbReference type="GO" id="GO:0005509">
    <property type="term" value="F:calcium ion binding"/>
    <property type="evidence" value="ECO:0007669"/>
    <property type="project" value="InterPro"/>
</dbReference>
<dbReference type="Pfam" id="PF13505">
    <property type="entry name" value="OMP_b-brl"/>
    <property type="match status" value="1"/>
</dbReference>
<dbReference type="PANTHER" id="PTHR30329:SF20">
    <property type="entry name" value="EXPORTED PROTEIN"/>
    <property type="match status" value="1"/>
</dbReference>
<dbReference type="GO" id="GO:0006811">
    <property type="term" value="P:monoatomic ion transport"/>
    <property type="evidence" value="ECO:0007669"/>
    <property type="project" value="UniProtKB-KW"/>
</dbReference>
<feature type="compositionally biased region" description="Basic and acidic residues" evidence="10">
    <location>
        <begin position="227"/>
        <end position="242"/>
    </location>
</feature>
<dbReference type="GO" id="GO:0009279">
    <property type="term" value="C:cell outer membrane"/>
    <property type="evidence" value="ECO:0007669"/>
    <property type="project" value="UniProtKB-SubCell"/>
</dbReference>
<feature type="compositionally biased region" description="Low complexity" evidence="10">
    <location>
        <begin position="180"/>
        <end position="198"/>
    </location>
</feature>
<dbReference type="SUPFAM" id="SSF103088">
    <property type="entry name" value="OmpA-like"/>
    <property type="match status" value="1"/>
</dbReference>
<feature type="signal peptide" evidence="11">
    <location>
        <begin position="1"/>
        <end position="19"/>
    </location>
</feature>
<dbReference type="GO" id="GO:0007155">
    <property type="term" value="P:cell adhesion"/>
    <property type="evidence" value="ECO:0007669"/>
    <property type="project" value="InterPro"/>
</dbReference>
<evidence type="ECO:0000256" key="7">
    <source>
        <dbReference type="ARBA" id="ARBA00023114"/>
    </source>
</evidence>
<dbReference type="InterPro" id="IPR028974">
    <property type="entry name" value="TSP_type-3_rpt"/>
</dbReference>
<evidence type="ECO:0000256" key="8">
    <source>
        <dbReference type="ARBA" id="ARBA00023136"/>
    </source>
</evidence>
<dbReference type="SUPFAM" id="SSF56925">
    <property type="entry name" value="OMPA-like"/>
    <property type="match status" value="1"/>
</dbReference>
<dbReference type="InterPro" id="IPR036737">
    <property type="entry name" value="OmpA-like_sf"/>
</dbReference>